<evidence type="ECO:0000313" key="2">
    <source>
        <dbReference type="Proteomes" id="UP000069001"/>
    </source>
</evidence>
<sequence length="98" mass="10754">MSKLSLSGVRALRINDFTRQNVVARLLISPKYQFTPDEVATYVNWASSQHDYRAQASTEKIQALHADIAAGKCLLFVMEQSAGAEAVVLCGTLQETPL</sequence>
<dbReference type="AlphaFoldDB" id="A0A103ZCX5"/>
<protein>
    <submittedName>
        <fullName evidence="1">Uncharacterized protein</fullName>
    </submittedName>
</protein>
<gene>
    <name evidence="1" type="ORF">WS90_21525</name>
</gene>
<accession>A0A103ZCX5</accession>
<organism evidence="1 2">
    <name type="scientific">Burkholderia cepacia</name>
    <name type="common">Pseudomonas cepacia</name>
    <dbReference type="NCBI Taxonomy" id="292"/>
    <lineage>
        <taxon>Bacteria</taxon>
        <taxon>Pseudomonadati</taxon>
        <taxon>Pseudomonadota</taxon>
        <taxon>Betaproteobacteria</taxon>
        <taxon>Burkholderiales</taxon>
        <taxon>Burkholderiaceae</taxon>
        <taxon>Burkholderia</taxon>
        <taxon>Burkholderia cepacia complex</taxon>
    </lineage>
</organism>
<dbReference type="EMBL" id="LOYH01000082">
    <property type="protein sequence ID" value="KVK77790.1"/>
    <property type="molecule type" value="Genomic_DNA"/>
</dbReference>
<comment type="caution">
    <text evidence="1">The sequence shown here is derived from an EMBL/GenBank/DDBJ whole genome shotgun (WGS) entry which is preliminary data.</text>
</comment>
<evidence type="ECO:0000313" key="1">
    <source>
        <dbReference type="EMBL" id="KVK77790.1"/>
    </source>
</evidence>
<reference evidence="1 2" key="1">
    <citation type="submission" date="2015-11" db="EMBL/GenBank/DDBJ databases">
        <title>Expanding the genomic diversity of Burkholderia species for the development of highly accurate diagnostics.</title>
        <authorList>
            <person name="Sahl J."/>
            <person name="Keim P."/>
            <person name="Wagner D."/>
        </authorList>
    </citation>
    <scope>NUCLEOTIDE SEQUENCE [LARGE SCALE GENOMIC DNA]</scope>
    <source>
        <strain evidence="1 2">MSMB1302</strain>
    </source>
</reference>
<dbReference type="Proteomes" id="UP000069001">
    <property type="component" value="Unassembled WGS sequence"/>
</dbReference>
<name>A0A103ZCX5_BURCE</name>
<proteinExistence type="predicted"/>